<protein>
    <recommendedName>
        <fullName evidence="2">DUF3576 domain-containing protein</fullName>
    </recommendedName>
</protein>
<dbReference type="AlphaFoldDB" id="A0A0F9E6S1"/>
<evidence type="ECO:0000313" key="1">
    <source>
        <dbReference type="EMBL" id="KKL69694.1"/>
    </source>
</evidence>
<sequence>MTVAAQIRFGLLLAATVTLGACGGVNFADDPNTLDLTDAQRRQLEGTSAGPDARASIFDLFLNVDDPNVTVEVNKYIWVAAQDVLNFMPVEAVDPFSGVISYGYGVPPGGRQAYRATVLIKDPALDARSLNVAMQSRSGPVSADTVRAIEDAILTRARQLRLNDVKL</sequence>
<reference evidence="1" key="1">
    <citation type="journal article" date="2015" name="Nature">
        <title>Complex archaea that bridge the gap between prokaryotes and eukaryotes.</title>
        <authorList>
            <person name="Spang A."/>
            <person name="Saw J.H."/>
            <person name="Jorgensen S.L."/>
            <person name="Zaremba-Niedzwiedzka K."/>
            <person name="Martijn J."/>
            <person name="Lind A.E."/>
            <person name="van Eijk R."/>
            <person name="Schleper C."/>
            <person name="Guy L."/>
            <person name="Ettema T.J."/>
        </authorList>
    </citation>
    <scope>NUCLEOTIDE SEQUENCE</scope>
</reference>
<dbReference type="Pfam" id="PF12100">
    <property type="entry name" value="DUF3576"/>
    <property type="match status" value="1"/>
</dbReference>
<dbReference type="InterPro" id="IPR021959">
    <property type="entry name" value="DUF3576"/>
</dbReference>
<accession>A0A0F9E6S1</accession>
<evidence type="ECO:0008006" key="2">
    <source>
        <dbReference type="Google" id="ProtNLM"/>
    </source>
</evidence>
<proteinExistence type="predicted"/>
<gene>
    <name evidence="1" type="ORF">LCGC14_2112350</name>
</gene>
<comment type="caution">
    <text evidence="1">The sequence shown here is derived from an EMBL/GenBank/DDBJ whole genome shotgun (WGS) entry which is preliminary data.</text>
</comment>
<name>A0A0F9E6S1_9ZZZZ</name>
<dbReference type="EMBL" id="LAZR01026133">
    <property type="protein sequence ID" value="KKL69694.1"/>
    <property type="molecule type" value="Genomic_DNA"/>
</dbReference>
<organism evidence="1">
    <name type="scientific">marine sediment metagenome</name>
    <dbReference type="NCBI Taxonomy" id="412755"/>
    <lineage>
        <taxon>unclassified sequences</taxon>
        <taxon>metagenomes</taxon>
        <taxon>ecological metagenomes</taxon>
    </lineage>
</organism>